<name>A0AAE0F0N1_9CHLO</name>
<dbReference type="Proteomes" id="UP001190700">
    <property type="component" value="Unassembled WGS sequence"/>
</dbReference>
<feature type="region of interest" description="Disordered" evidence="1">
    <location>
        <begin position="1"/>
        <end position="53"/>
    </location>
</feature>
<proteinExistence type="predicted"/>
<organism evidence="2 3">
    <name type="scientific">Cymbomonas tetramitiformis</name>
    <dbReference type="NCBI Taxonomy" id="36881"/>
    <lineage>
        <taxon>Eukaryota</taxon>
        <taxon>Viridiplantae</taxon>
        <taxon>Chlorophyta</taxon>
        <taxon>Pyramimonadophyceae</taxon>
        <taxon>Pyramimonadales</taxon>
        <taxon>Pyramimonadaceae</taxon>
        <taxon>Cymbomonas</taxon>
    </lineage>
</organism>
<feature type="compositionally biased region" description="Basic and acidic residues" evidence="1">
    <location>
        <begin position="1"/>
        <end position="37"/>
    </location>
</feature>
<protein>
    <submittedName>
        <fullName evidence="2">Uncharacterized protein</fullName>
    </submittedName>
</protein>
<evidence type="ECO:0000313" key="3">
    <source>
        <dbReference type="Proteomes" id="UP001190700"/>
    </source>
</evidence>
<gene>
    <name evidence="2" type="ORF">CYMTET_42810</name>
</gene>
<evidence type="ECO:0000313" key="2">
    <source>
        <dbReference type="EMBL" id="KAK3247701.1"/>
    </source>
</evidence>
<keyword evidence="3" id="KW-1185">Reference proteome</keyword>
<comment type="caution">
    <text evidence="2">The sequence shown here is derived from an EMBL/GenBank/DDBJ whole genome shotgun (WGS) entry which is preliminary data.</text>
</comment>
<dbReference type="EMBL" id="LGRX02028734">
    <property type="protein sequence ID" value="KAK3247701.1"/>
    <property type="molecule type" value="Genomic_DNA"/>
</dbReference>
<dbReference type="AlphaFoldDB" id="A0AAE0F0N1"/>
<feature type="region of interest" description="Disordered" evidence="1">
    <location>
        <begin position="70"/>
        <end position="120"/>
    </location>
</feature>
<evidence type="ECO:0000256" key="1">
    <source>
        <dbReference type="SAM" id="MobiDB-lite"/>
    </source>
</evidence>
<accession>A0AAE0F0N1</accession>
<sequence length="120" mass="13849">MKRKLETGPEEWETKKQRITRLEEERAKRDNEPTERGAEEEDMNTTGREDEGAQQILAEWDMLLWEAEEAELNTIEGNDAVPEGVDGEEHRETRSQKGPNQTGQRRWRTPQGAEGTQENG</sequence>
<reference evidence="2 3" key="1">
    <citation type="journal article" date="2015" name="Genome Biol. Evol.">
        <title>Comparative Genomics of a Bacterivorous Green Alga Reveals Evolutionary Causalities and Consequences of Phago-Mixotrophic Mode of Nutrition.</title>
        <authorList>
            <person name="Burns J.A."/>
            <person name="Paasch A."/>
            <person name="Narechania A."/>
            <person name="Kim E."/>
        </authorList>
    </citation>
    <scope>NUCLEOTIDE SEQUENCE [LARGE SCALE GENOMIC DNA]</scope>
    <source>
        <strain evidence="2 3">PLY_AMNH</strain>
    </source>
</reference>